<comment type="caution">
    <text evidence="2">The sequence shown here is derived from an EMBL/GenBank/DDBJ whole genome shotgun (WGS) entry which is preliminary data.</text>
</comment>
<organism evidence="2 3">
    <name type="scientific">Candidatus Yanofskybacteria bacterium RIFCSPLOWO2_01_FULL_42_49</name>
    <dbReference type="NCBI Taxonomy" id="1802694"/>
    <lineage>
        <taxon>Bacteria</taxon>
        <taxon>Candidatus Yanofskyibacteriota</taxon>
    </lineage>
</organism>
<dbReference type="AlphaFoldDB" id="A0A1F8GBQ2"/>
<name>A0A1F8GBQ2_9BACT</name>
<evidence type="ECO:0000256" key="1">
    <source>
        <dbReference type="SAM" id="Coils"/>
    </source>
</evidence>
<proteinExistence type="predicted"/>
<dbReference type="Proteomes" id="UP000178227">
    <property type="component" value="Unassembled WGS sequence"/>
</dbReference>
<gene>
    <name evidence="2" type="ORF">A2918_01590</name>
</gene>
<feature type="coiled-coil region" evidence="1">
    <location>
        <begin position="32"/>
        <end position="88"/>
    </location>
</feature>
<dbReference type="EMBL" id="MGKI01000008">
    <property type="protein sequence ID" value="OGN22812.1"/>
    <property type="molecule type" value="Genomic_DNA"/>
</dbReference>
<evidence type="ECO:0000313" key="2">
    <source>
        <dbReference type="EMBL" id="OGN22812.1"/>
    </source>
</evidence>
<sequence length="89" mass="10559">MKNKKENKNGKMTLEKLAVMVARGFEGTDKRLDRVEAKLSEHDRRFSKLEYQIDEVKEIVERFEKSDILNLQKRVQILERAVRVLSKQV</sequence>
<reference evidence="2 3" key="1">
    <citation type="journal article" date="2016" name="Nat. Commun.">
        <title>Thousands of microbial genomes shed light on interconnected biogeochemical processes in an aquifer system.</title>
        <authorList>
            <person name="Anantharaman K."/>
            <person name="Brown C.T."/>
            <person name="Hug L.A."/>
            <person name="Sharon I."/>
            <person name="Castelle C.J."/>
            <person name="Probst A.J."/>
            <person name="Thomas B.C."/>
            <person name="Singh A."/>
            <person name="Wilkins M.J."/>
            <person name="Karaoz U."/>
            <person name="Brodie E.L."/>
            <person name="Williams K.H."/>
            <person name="Hubbard S.S."/>
            <person name="Banfield J.F."/>
        </authorList>
    </citation>
    <scope>NUCLEOTIDE SEQUENCE [LARGE SCALE GENOMIC DNA]</scope>
</reference>
<protein>
    <submittedName>
        <fullName evidence="2">Uncharacterized protein</fullName>
    </submittedName>
</protein>
<accession>A0A1F8GBQ2</accession>
<dbReference type="Gene3D" id="1.20.5.2280">
    <property type="match status" value="1"/>
</dbReference>
<evidence type="ECO:0000313" key="3">
    <source>
        <dbReference type="Proteomes" id="UP000178227"/>
    </source>
</evidence>
<keyword evidence="1" id="KW-0175">Coiled coil</keyword>